<dbReference type="PROSITE" id="PS50920">
    <property type="entry name" value="SOLCAR"/>
    <property type="match status" value="3"/>
</dbReference>
<keyword evidence="7" id="KW-0496">Mitochondrion</keyword>
<dbReference type="GO" id="GO:0005743">
    <property type="term" value="C:mitochondrial inner membrane"/>
    <property type="evidence" value="ECO:0000318"/>
    <property type="project" value="GO_Central"/>
</dbReference>
<keyword evidence="4 9" id="KW-0812">Transmembrane</keyword>
<protein>
    <recommendedName>
        <fullName evidence="13">Graves disease carrier protein</fullName>
    </recommendedName>
</protein>
<evidence type="ECO:0000256" key="3">
    <source>
        <dbReference type="ARBA" id="ARBA00022448"/>
    </source>
</evidence>
<keyword evidence="12" id="KW-1185">Reference proteome</keyword>
<dbReference type="PANTHER" id="PTHR24089">
    <property type="entry name" value="SOLUTE CARRIER FAMILY 25"/>
    <property type="match status" value="1"/>
</dbReference>
<dbReference type="KEGG" id="dpx:DAPPUDRAFT_196095"/>
<name>E9GFS7_DAPPU</name>
<dbReference type="HOGENOM" id="CLU_015166_10_1_1"/>
<dbReference type="InParanoid" id="E9GFS7"/>
<keyword evidence="5" id="KW-0677">Repeat</keyword>
<organism evidence="11 12">
    <name type="scientific">Daphnia pulex</name>
    <name type="common">Water flea</name>
    <dbReference type="NCBI Taxonomy" id="6669"/>
    <lineage>
        <taxon>Eukaryota</taxon>
        <taxon>Metazoa</taxon>
        <taxon>Ecdysozoa</taxon>
        <taxon>Arthropoda</taxon>
        <taxon>Crustacea</taxon>
        <taxon>Branchiopoda</taxon>
        <taxon>Diplostraca</taxon>
        <taxon>Cladocera</taxon>
        <taxon>Anomopoda</taxon>
        <taxon>Daphniidae</taxon>
        <taxon>Daphnia</taxon>
    </lineage>
</organism>
<dbReference type="Gene3D" id="1.50.40.10">
    <property type="entry name" value="Mitochondrial carrier domain"/>
    <property type="match status" value="1"/>
</dbReference>
<evidence type="ECO:0000256" key="2">
    <source>
        <dbReference type="ARBA" id="ARBA00006375"/>
    </source>
</evidence>
<dbReference type="InterPro" id="IPR018108">
    <property type="entry name" value="MCP_transmembrane"/>
</dbReference>
<dbReference type="PRINTS" id="PR00928">
    <property type="entry name" value="GRAVESDC"/>
</dbReference>
<feature type="repeat" description="Solcar" evidence="9">
    <location>
        <begin position="109"/>
        <end position="197"/>
    </location>
</feature>
<evidence type="ECO:0000256" key="5">
    <source>
        <dbReference type="ARBA" id="ARBA00022737"/>
    </source>
</evidence>
<reference evidence="11 12" key="1">
    <citation type="journal article" date="2011" name="Science">
        <title>The ecoresponsive genome of Daphnia pulex.</title>
        <authorList>
            <person name="Colbourne J.K."/>
            <person name="Pfrender M.E."/>
            <person name="Gilbert D."/>
            <person name="Thomas W.K."/>
            <person name="Tucker A."/>
            <person name="Oakley T.H."/>
            <person name="Tokishita S."/>
            <person name="Aerts A."/>
            <person name="Arnold G.J."/>
            <person name="Basu M.K."/>
            <person name="Bauer D.J."/>
            <person name="Caceres C.E."/>
            <person name="Carmel L."/>
            <person name="Casola C."/>
            <person name="Choi J.H."/>
            <person name="Detter J.C."/>
            <person name="Dong Q."/>
            <person name="Dusheyko S."/>
            <person name="Eads B.D."/>
            <person name="Frohlich T."/>
            <person name="Geiler-Samerotte K.A."/>
            <person name="Gerlach D."/>
            <person name="Hatcher P."/>
            <person name="Jogdeo S."/>
            <person name="Krijgsveld J."/>
            <person name="Kriventseva E.V."/>
            <person name="Kultz D."/>
            <person name="Laforsch C."/>
            <person name="Lindquist E."/>
            <person name="Lopez J."/>
            <person name="Manak J.R."/>
            <person name="Muller J."/>
            <person name="Pangilinan J."/>
            <person name="Patwardhan R.P."/>
            <person name="Pitluck S."/>
            <person name="Pritham E.J."/>
            <person name="Rechtsteiner A."/>
            <person name="Rho M."/>
            <person name="Rogozin I.B."/>
            <person name="Sakarya O."/>
            <person name="Salamov A."/>
            <person name="Schaack S."/>
            <person name="Shapiro H."/>
            <person name="Shiga Y."/>
            <person name="Skalitzky C."/>
            <person name="Smith Z."/>
            <person name="Souvorov A."/>
            <person name="Sung W."/>
            <person name="Tang Z."/>
            <person name="Tsuchiya D."/>
            <person name="Tu H."/>
            <person name="Vos H."/>
            <person name="Wang M."/>
            <person name="Wolf Y.I."/>
            <person name="Yamagata H."/>
            <person name="Yamada T."/>
            <person name="Ye Y."/>
            <person name="Shaw J.R."/>
            <person name="Andrews J."/>
            <person name="Crease T.J."/>
            <person name="Tang H."/>
            <person name="Lucas S.M."/>
            <person name="Robertson H.M."/>
            <person name="Bork P."/>
            <person name="Koonin E.V."/>
            <person name="Zdobnov E.M."/>
            <person name="Grigoriev I.V."/>
            <person name="Lynch M."/>
            <person name="Boore J.L."/>
        </authorList>
    </citation>
    <scope>NUCLEOTIDE SEQUENCE [LARGE SCALE GENOMIC DNA]</scope>
</reference>
<dbReference type="PRINTS" id="PR00926">
    <property type="entry name" value="MITOCARRIER"/>
</dbReference>
<dbReference type="OrthoDB" id="270584at2759"/>
<evidence type="ECO:0000313" key="11">
    <source>
        <dbReference type="EMBL" id="EFX81691.1"/>
    </source>
</evidence>
<accession>E9GFS7</accession>
<dbReference type="PhylomeDB" id="E9GFS7"/>
<evidence type="ECO:0000256" key="9">
    <source>
        <dbReference type="PROSITE-ProRule" id="PRU00282"/>
    </source>
</evidence>
<dbReference type="EMBL" id="GL732542">
    <property type="protein sequence ID" value="EFX81691.1"/>
    <property type="molecule type" value="Genomic_DNA"/>
</dbReference>
<dbReference type="STRING" id="6669.E9GFS7"/>
<keyword evidence="6" id="KW-0999">Mitochondrion inner membrane</keyword>
<sequence length="321" mass="35829">MESAKANTQHSTRSREFLTKSLLAGGVAGMFSKTTVAPLDRVKILLQAHNKHYKQHGVFSGLVKIVKFENLWALYKGNGAQMVRIFPYAATQFTSYEVYKPIFGNLMSQHHFSKFLSGSAAGITAVLLTYPLDTIRARLAFQITGEHKYSGITHTAITMFKEEGGGRALYRGFTPTVIGMIPYAGLSFYCFEGLKYCCMKHLPQWTCEPCPINSGGLVLKLSAKLLCGGFAGAIAQSFAYPFDVTRRRMQLAQVTPDKHHWGRLGMVATLVQIYKREGIVYGLYRGMSINYLRAIPMVAVSFTTYELMKQMLKLDTGIKIE</sequence>
<keyword evidence="3 10" id="KW-0813">Transport</keyword>
<gene>
    <name evidence="11" type="ORF">DAPPUDRAFT_196095</name>
</gene>
<dbReference type="GO" id="GO:0015228">
    <property type="term" value="F:coenzyme A transmembrane transporter activity"/>
    <property type="evidence" value="ECO:0000318"/>
    <property type="project" value="GO_Central"/>
</dbReference>
<comment type="subcellular location">
    <subcellularLocation>
        <location evidence="1">Mitochondrion inner membrane</location>
        <topology evidence="1">Multi-pass membrane protein</topology>
    </subcellularLocation>
</comment>
<evidence type="ECO:0000256" key="10">
    <source>
        <dbReference type="RuleBase" id="RU000488"/>
    </source>
</evidence>
<evidence type="ECO:0000256" key="4">
    <source>
        <dbReference type="ARBA" id="ARBA00022692"/>
    </source>
</evidence>
<evidence type="ECO:0000256" key="6">
    <source>
        <dbReference type="ARBA" id="ARBA00022792"/>
    </source>
</evidence>
<dbReference type="SUPFAM" id="SSF103506">
    <property type="entry name" value="Mitochondrial carrier"/>
    <property type="match status" value="1"/>
</dbReference>
<dbReference type="OMA" id="YKMSVPK"/>
<dbReference type="Proteomes" id="UP000000305">
    <property type="component" value="Unassembled WGS sequence"/>
</dbReference>
<dbReference type="InterPro" id="IPR002067">
    <property type="entry name" value="MCP"/>
</dbReference>
<dbReference type="GO" id="GO:1990559">
    <property type="term" value="P:mitochondrial coenzyme A transmembrane transport"/>
    <property type="evidence" value="ECO:0000318"/>
    <property type="project" value="GO_Central"/>
</dbReference>
<dbReference type="eggNOG" id="KOG0752">
    <property type="taxonomic scope" value="Eukaryota"/>
</dbReference>
<dbReference type="InterPro" id="IPR023395">
    <property type="entry name" value="MCP_dom_sf"/>
</dbReference>
<keyword evidence="8 9" id="KW-0472">Membrane</keyword>
<dbReference type="InterPro" id="IPR002167">
    <property type="entry name" value="GDC-like"/>
</dbReference>
<proteinExistence type="inferred from homology"/>
<comment type="similarity">
    <text evidence="2 10">Belongs to the mitochondrial carrier (TC 2.A.29) family.</text>
</comment>
<dbReference type="AlphaFoldDB" id="E9GFS7"/>
<evidence type="ECO:0008006" key="13">
    <source>
        <dbReference type="Google" id="ProtNLM"/>
    </source>
</evidence>
<evidence type="ECO:0000256" key="8">
    <source>
        <dbReference type="ARBA" id="ARBA00023136"/>
    </source>
</evidence>
<feature type="repeat" description="Solcar" evidence="9">
    <location>
        <begin position="223"/>
        <end position="311"/>
    </location>
</feature>
<evidence type="ECO:0000313" key="12">
    <source>
        <dbReference type="Proteomes" id="UP000000305"/>
    </source>
</evidence>
<dbReference type="Pfam" id="PF00153">
    <property type="entry name" value="Mito_carr"/>
    <property type="match status" value="3"/>
</dbReference>
<evidence type="ECO:0000256" key="7">
    <source>
        <dbReference type="ARBA" id="ARBA00023128"/>
    </source>
</evidence>
<feature type="repeat" description="Solcar" evidence="9">
    <location>
        <begin position="16"/>
        <end position="102"/>
    </location>
</feature>
<evidence type="ECO:0000256" key="1">
    <source>
        <dbReference type="ARBA" id="ARBA00004448"/>
    </source>
</evidence>